<comment type="subunit">
    <text evidence="6">Heterodimer of SAE1 and UBA2/SAE2. The heterodimer corresponds to the two domains that are encoded on a single polypeptide chain in ubiquitin-activating enzyme E1. Interacts with UBE2I.</text>
</comment>
<evidence type="ECO:0000256" key="3">
    <source>
        <dbReference type="ARBA" id="ARBA00005673"/>
    </source>
</evidence>
<reference evidence="10 11" key="1">
    <citation type="submission" date="2024-08" db="EMBL/GenBank/DDBJ databases">
        <title>The draft genome of Apodemus speciosus.</title>
        <authorList>
            <person name="Nabeshima K."/>
            <person name="Suzuki S."/>
            <person name="Onuma M."/>
        </authorList>
    </citation>
    <scope>NUCLEOTIDE SEQUENCE [LARGE SCALE GENOMIC DNA]</scope>
    <source>
        <strain evidence="10">IB14-021</strain>
    </source>
</reference>
<comment type="caution">
    <text evidence="10">The sequence shown here is derived from an EMBL/GenBank/DDBJ whole genome shotgun (WGS) entry which is preliminary data.</text>
</comment>
<evidence type="ECO:0000256" key="4">
    <source>
        <dbReference type="ARBA" id="ARBA00022786"/>
    </source>
</evidence>
<dbReference type="InterPro" id="IPR045886">
    <property type="entry name" value="ThiF/MoeB/HesA"/>
</dbReference>
<organism evidence="10 11">
    <name type="scientific">Apodemus speciosus</name>
    <name type="common">Large Japanese field mouse</name>
    <dbReference type="NCBI Taxonomy" id="105296"/>
    <lineage>
        <taxon>Eukaryota</taxon>
        <taxon>Metazoa</taxon>
        <taxon>Chordata</taxon>
        <taxon>Craniata</taxon>
        <taxon>Vertebrata</taxon>
        <taxon>Euteleostomi</taxon>
        <taxon>Mammalia</taxon>
        <taxon>Eutheria</taxon>
        <taxon>Euarchontoglires</taxon>
        <taxon>Glires</taxon>
        <taxon>Rodentia</taxon>
        <taxon>Myomorpha</taxon>
        <taxon>Muroidea</taxon>
        <taxon>Muridae</taxon>
        <taxon>Murinae</taxon>
        <taxon>Apodemus</taxon>
    </lineage>
</organism>
<gene>
    <name evidence="10" type="ORF">APTSU1_000683200</name>
</gene>
<dbReference type="CDD" id="cd01492">
    <property type="entry name" value="Aos1_SUMO"/>
    <property type="match status" value="1"/>
</dbReference>
<dbReference type="InterPro" id="IPR035985">
    <property type="entry name" value="Ubiquitin-activating_enz"/>
</dbReference>
<proteinExistence type="inferred from homology"/>
<dbReference type="Pfam" id="PF00899">
    <property type="entry name" value="ThiF"/>
    <property type="match status" value="1"/>
</dbReference>
<evidence type="ECO:0000256" key="8">
    <source>
        <dbReference type="ARBA" id="ARBA00044354"/>
    </source>
</evidence>
<evidence type="ECO:0000256" key="7">
    <source>
        <dbReference type="ARBA" id="ARBA00044187"/>
    </source>
</evidence>
<dbReference type="EMBL" id="BAAFST010000007">
    <property type="protein sequence ID" value="GAB1291602.1"/>
    <property type="molecule type" value="Genomic_DNA"/>
</dbReference>
<evidence type="ECO:0000313" key="10">
    <source>
        <dbReference type="EMBL" id="GAB1291602.1"/>
    </source>
</evidence>
<evidence type="ECO:0000259" key="9">
    <source>
        <dbReference type="Pfam" id="PF00899"/>
    </source>
</evidence>
<comment type="similarity">
    <text evidence="3">Belongs to the ubiquitin-activating E1 family.</text>
</comment>
<name>A0ABQ0EX16_APOSI</name>
<evidence type="ECO:0000313" key="11">
    <source>
        <dbReference type="Proteomes" id="UP001623349"/>
    </source>
</evidence>
<dbReference type="PANTHER" id="PTHR10953:SF162">
    <property type="entry name" value="SUMO-ACTIVATING ENZYME SUBUNIT 1"/>
    <property type="match status" value="1"/>
</dbReference>
<evidence type="ECO:0000256" key="5">
    <source>
        <dbReference type="ARBA" id="ARBA00023242"/>
    </source>
</evidence>
<keyword evidence="4" id="KW-0833">Ubl conjugation pathway</keyword>
<dbReference type="SUPFAM" id="SSF69572">
    <property type="entry name" value="Activating enzymes of the ubiquitin-like proteins"/>
    <property type="match status" value="1"/>
</dbReference>
<evidence type="ECO:0000256" key="6">
    <source>
        <dbReference type="ARBA" id="ARBA00026003"/>
    </source>
</evidence>
<dbReference type="Proteomes" id="UP001623349">
    <property type="component" value="Unassembled WGS sequence"/>
</dbReference>
<comment type="pathway">
    <text evidence="2">Protein modification; protein sumoylation.</text>
</comment>
<sequence>MVEKEEASGGGGISEEEAAQYDRQIRLWGLEAQKRLRASRVLIVGMKGLGAEIAKNLILAGVKGLTMLDHGQVSPEDPGAQFLIRTGSVGQNRAEASLERAQNLNPMVDVKVDTEDIEKKPESFFTTFDAVCLTCCSKDVIIKVDQICHRNSVKFFTGDVFGYHGYTFANLGEHEFVEHLKPTLPVSDAEKTKVAKVSQGVEDGPDAKRAKLDSSETTMVKKKVLFCPVKEALEVDWSGEKAKAALKRTAPDYFLLQVLLKFRTDKGRDPTSESYNEDAELLLQIRNDVFDSLGISPDLLPDDFVRYCFSEMAPVCAVVGGILAQEIVKALSQRDPPHNNFFFFDGMKGSGIVECLGPQ</sequence>
<accession>A0ABQ0EX16</accession>
<dbReference type="Gene3D" id="3.40.50.720">
    <property type="entry name" value="NAD(P)-binding Rossmann-like Domain"/>
    <property type="match status" value="1"/>
</dbReference>
<feature type="domain" description="THIF-type NAD/FAD binding fold" evidence="9">
    <location>
        <begin position="21"/>
        <end position="350"/>
    </location>
</feature>
<dbReference type="PRINTS" id="PR01849">
    <property type="entry name" value="UBIQUITINACT"/>
</dbReference>
<keyword evidence="5" id="KW-0539">Nucleus</keyword>
<keyword evidence="11" id="KW-1185">Reference proteome</keyword>
<comment type="subcellular location">
    <subcellularLocation>
        <location evidence="1">Nucleus</location>
    </subcellularLocation>
</comment>
<protein>
    <recommendedName>
        <fullName evidence="7">SUMO-activating enzyme subunit 1</fullName>
    </recommendedName>
    <alternativeName>
        <fullName evidence="8">Ubiquitin-like 1-activating enzyme E1A</fullName>
    </alternativeName>
</protein>
<evidence type="ECO:0000256" key="1">
    <source>
        <dbReference type="ARBA" id="ARBA00004123"/>
    </source>
</evidence>
<dbReference type="PANTHER" id="PTHR10953">
    <property type="entry name" value="UBIQUITIN-ACTIVATING ENZYME E1"/>
    <property type="match status" value="1"/>
</dbReference>
<dbReference type="InterPro" id="IPR000011">
    <property type="entry name" value="UBQ/SUMO-activ_enz_E1-like"/>
</dbReference>
<dbReference type="InterPro" id="IPR000594">
    <property type="entry name" value="ThiF_NAD_FAD-bd"/>
</dbReference>
<evidence type="ECO:0000256" key="2">
    <source>
        <dbReference type="ARBA" id="ARBA00004718"/>
    </source>
</evidence>